<feature type="region of interest" description="Disordered" evidence="3">
    <location>
        <begin position="330"/>
        <end position="349"/>
    </location>
</feature>
<feature type="compositionally biased region" description="Basic and acidic residues" evidence="3">
    <location>
        <begin position="330"/>
        <end position="340"/>
    </location>
</feature>
<dbReference type="OrthoDB" id="10253744at2759"/>
<evidence type="ECO:0000313" key="4">
    <source>
        <dbReference type="EMBL" id="KAF2121212.1"/>
    </source>
</evidence>
<evidence type="ECO:0000313" key="5">
    <source>
        <dbReference type="Proteomes" id="UP000799770"/>
    </source>
</evidence>
<sequence>MALPCWRSPAALAIRHFTTSAYRARPSIPYIETCPSPTCSCATPPPDLDIDRKSPLLNTMAFYSSHVLVCTGKEDWSSRIEDDGGEGGDFIRGLKGIVGKGGEAFDPFNNIMATASSFPAATKPSTTDLLLFPSFKRINGLSNDRDTLSTFATAFLKAKRLHPFHNDLAPEQQKVLMRDDSVASSLPPTTPITTPTILICGHGGRDQRCGVMGPILRDEFRKQLEKKGIQGDVGLISHIGGHKYAGNAILYLPPTSSKAISQTPASSSTDVDVQETGLAGSGIWYGRVDPLHVEGIVEETIVSGRIIADLFRGGITKEGANLGRMLEEQMAKEKGEDGGLKLKPKARRP</sequence>
<gene>
    <name evidence="4" type="ORF">BDV96DRAFT_483645</name>
</gene>
<dbReference type="Pfam" id="PF06999">
    <property type="entry name" value="Suc_Fer-like"/>
    <property type="match status" value="1"/>
</dbReference>
<dbReference type="PANTHER" id="PTHR31902:SF7">
    <property type="entry name" value="ALTERED INHERITANCE OF MITOCHONDRIA PROTEIN 32"/>
    <property type="match status" value="1"/>
</dbReference>
<dbReference type="InterPro" id="IPR009737">
    <property type="entry name" value="Aim32/Apd1-like"/>
</dbReference>
<dbReference type="CDD" id="cd03062">
    <property type="entry name" value="TRX_Fd_Sucrase"/>
    <property type="match status" value="1"/>
</dbReference>
<reference evidence="4" key="1">
    <citation type="journal article" date="2020" name="Stud. Mycol.">
        <title>101 Dothideomycetes genomes: a test case for predicting lifestyles and emergence of pathogens.</title>
        <authorList>
            <person name="Haridas S."/>
            <person name="Albert R."/>
            <person name="Binder M."/>
            <person name="Bloem J."/>
            <person name="Labutti K."/>
            <person name="Salamov A."/>
            <person name="Andreopoulos B."/>
            <person name="Baker S."/>
            <person name="Barry K."/>
            <person name="Bills G."/>
            <person name="Bluhm B."/>
            <person name="Cannon C."/>
            <person name="Castanera R."/>
            <person name="Culley D."/>
            <person name="Daum C."/>
            <person name="Ezra D."/>
            <person name="Gonzalez J."/>
            <person name="Henrissat B."/>
            <person name="Kuo A."/>
            <person name="Liang C."/>
            <person name="Lipzen A."/>
            <person name="Lutzoni F."/>
            <person name="Magnuson J."/>
            <person name="Mondo S."/>
            <person name="Nolan M."/>
            <person name="Ohm R."/>
            <person name="Pangilinan J."/>
            <person name="Park H.-J."/>
            <person name="Ramirez L."/>
            <person name="Alfaro M."/>
            <person name="Sun H."/>
            <person name="Tritt A."/>
            <person name="Yoshinaga Y."/>
            <person name="Zwiers L.-H."/>
            <person name="Turgeon B."/>
            <person name="Goodwin S."/>
            <person name="Spatafora J."/>
            <person name="Crous P."/>
            <person name="Grigoriev I."/>
        </authorList>
    </citation>
    <scope>NUCLEOTIDE SEQUENCE</scope>
    <source>
        <strain evidence="4">CBS 627.86</strain>
    </source>
</reference>
<dbReference type="Gene3D" id="3.40.30.10">
    <property type="entry name" value="Glutaredoxin"/>
    <property type="match status" value="1"/>
</dbReference>
<comment type="similarity">
    <text evidence="1">Belongs to the AIM32 family.</text>
</comment>
<proteinExistence type="inferred from homology"/>
<organism evidence="4 5">
    <name type="scientific">Lophiotrema nucula</name>
    <dbReference type="NCBI Taxonomy" id="690887"/>
    <lineage>
        <taxon>Eukaryota</taxon>
        <taxon>Fungi</taxon>
        <taxon>Dikarya</taxon>
        <taxon>Ascomycota</taxon>
        <taxon>Pezizomycotina</taxon>
        <taxon>Dothideomycetes</taxon>
        <taxon>Pleosporomycetidae</taxon>
        <taxon>Pleosporales</taxon>
        <taxon>Lophiotremataceae</taxon>
        <taxon>Lophiotrema</taxon>
    </lineage>
</organism>
<dbReference type="EMBL" id="ML977312">
    <property type="protein sequence ID" value="KAF2121212.1"/>
    <property type="molecule type" value="Genomic_DNA"/>
</dbReference>
<dbReference type="SUPFAM" id="SSF52833">
    <property type="entry name" value="Thioredoxin-like"/>
    <property type="match status" value="1"/>
</dbReference>
<dbReference type="InterPro" id="IPR036249">
    <property type="entry name" value="Thioredoxin-like_sf"/>
</dbReference>
<evidence type="ECO:0000256" key="1">
    <source>
        <dbReference type="ARBA" id="ARBA00038208"/>
    </source>
</evidence>
<dbReference type="AlphaFoldDB" id="A0A6A5ZNH7"/>
<evidence type="ECO:0000256" key="2">
    <source>
        <dbReference type="ARBA" id="ARBA00040895"/>
    </source>
</evidence>
<keyword evidence="5" id="KW-1185">Reference proteome</keyword>
<dbReference type="PANTHER" id="PTHR31902">
    <property type="entry name" value="ACTIN PATCHES DISTAL PROTEIN 1"/>
    <property type="match status" value="1"/>
</dbReference>
<protein>
    <recommendedName>
        <fullName evidence="2">Altered inheritance of mitochondria protein 32</fullName>
    </recommendedName>
</protein>
<name>A0A6A5ZNH7_9PLEO</name>
<evidence type="ECO:0000256" key="3">
    <source>
        <dbReference type="SAM" id="MobiDB-lite"/>
    </source>
</evidence>
<accession>A0A6A5ZNH7</accession>
<dbReference type="Proteomes" id="UP000799770">
    <property type="component" value="Unassembled WGS sequence"/>
</dbReference>